<evidence type="ECO:0000256" key="1">
    <source>
        <dbReference type="ARBA" id="ARBA00004123"/>
    </source>
</evidence>
<dbReference type="SUPFAM" id="SSF56399">
    <property type="entry name" value="ADP-ribosylation"/>
    <property type="match status" value="2"/>
</dbReference>
<dbReference type="CDD" id="cd07997">
    <property type="entry name" value="WGR_PARP"/>
    <property type="match status" value="1"/>
</dbReference>
<dbReference type="InterPro" id="IPR008893">
    <property type="entry name" value="WGR_domain"/>
</dbReference>
<keyword evidence="2 8" id="KW-0328">Glycosyltransferase</keyword>
<feature type="domain" description="PARP catalytic" evidence="10">
    <location>
        <begin position="893"/>
        <end position="1116"/>
    </location>
</feature>
<gene>
    <name evidence="13" type="ORF">P3T76_001899</name>
</gene>
<comment type="caution">
    <text evidence="13">The sequence shown here is derived from an EMBL/GenBank/DDBJ whole genome shotgun (WGS) entry which is preliminary data.</text>
</comment>
<evidence type="ECO:0000259" key="12">
    <source>
        <dbReference type="PROSITE" id="PS51977"/>
    </source>
</evidence>
<evidence type="ECO:0000256" key="3">
    <source>
        <dbReference type="ARBA" id="ARBA00022679"/>
    </source>
</evidence>
<evidence type="ECO:0000256" key="2">
    <source>
        <dbReference type="ARBA" id="ARBA00022676"/>
    </source>
</evidence>
<accession>A0AAD9GXD6</accession>
<feature type="domain" description="PARP alpha-helical" evidence="11">
    <location>
        <begin position="171"/>
        <end position="326"/>
    </location>
</feature>
<feature type="region of interest" description="Disordered" evidence="9">
    <location>
        <begin position="791"/>
        <end position="814"/>
    </location>
</feature>
<dbReference type="Gene3D" id="3.90.228.10">
    <property type="match status" value="2"/>
</dbReference>
<dbReference type="Proteomes" id="UP001259832">
    <property type="component" value="Unassembled WGS sequence"/>
</dbReference>
<evidence type="ECO:0000259" key="11">
    <source>
        <dbReference type="PROSITE" id="PS51060"/>
    </source>
</evidence>
<comment type="catalytic activity">
    <reaction evidence="7">
        <text>NAD(+) + (ADP-D-ribosyl)n-acceptor = nicotinamide + (ADP-D-ribosyl)n+1-acceptor + H(+).</text>
        <dbReference type="EC" id="2.4.2.30"/>
    </reaction>
</comment>
<feature type="domain" description="WGR" evidence="12">
    <location>
        <begin position="47"/>
        <end position="146"/>
    </location>
</feature>
<dbReference type="GO" id="GO:0016779">
    <property type="term" value="F:nucleotidyltransferase activity"/>
    <property type="evidence" value="ECO:0007669"/>
    <property type="project" value="UniProtKB-KW"/>
</dbReference>
<dbReference type="GO" id="GO:0006302">
    <property type="term" value="P:double-strand break repair"/>
    <property type="evidence" value="ECO:0007669"/>
    <property type="project" value="TreeGrafter"/>
</dbReference>
<evidence type="ECO:0000256" key="5">
    <source>
        <dbReference type="ARBA" id="ARBA00023027"/>
    </source>
</evidence>
<feature type="domain" description="PARP catalytic" evidence="10">
    <location>
        <begin position="338"/>
        <end position="567"/>
    </location>
</feature>
<dbReference type="SUPFAM" id="SSF47587">
    <property type="entry name" value="Domain of poly(ADP-ribose) polymerase"/>
    <property type="match status" value="2"/>
</dbReference>
<dbReference type="InterPro" id="IPR004102">
    <property type="entry name" value="Poly(ADP-ribose)pol_reg_dom"/>
</dbReference>
<reference evidence="13" key="1">
    <citation type="submission" date="2023-08" db="EMBL/GenBank/DDBJ databases">
        <title>Reference Genome Resource for the Citrus Pathogen Phytophthora citrophthora.</title>
        <authorList>
            <person name="Moller H."/>
            <person name="Coetzee B."/>
            <person name="Rose L.J."/>
            <person name="Van Niekerk J.M."/>
        </authorList>
    </citation>
    <scope>NUCLEOTIDE SEQUENCE</scope>
    <source>
        <strain evidence="13">STE-U-9442</strain>
    </source>
</reference>
<proteinExistence type="predicted"/>
<dbReference type="Pfam" id="PF00644">
    <property type="entry name" value="PARP"/>
    <property type="match status" value="2"/>
</dbReference>
<dbReference type="PROSITE" id="PS51059">
    <property type="entry name" value="PARP_CATALYTIC"/>
    <property type="match status" value="2"/>
</dbReference>
<name>A0AAD9GXD6_9STRA</name>
<organism evidence="13 14">
    <name type="scientific">Phytophthora citrophthora</name>
    <dbReference type="NCBI Taxonomy" id="4793"/>
    <lineage>
        <taxon>Eukaryota</taxon>
        <taxon>Sar</taxon>
        <taxon>Stramenopiles</taxon>
        <taxon>Oomycota</taxon>
        <taxon>Peronosporomycetes</taxon>
        <taxon>Peronosporales</taxon>
        <taxon>Peronosporaceae</taxon>
        <taxon>Phytophthora</taxon>
    </lineage>
</organism>
<feature type="compositionally biased region" description="Basic residues" evidence="9">
    <location>
        <begin position="248"/>
        <end position="258"/>
    </location>
</feature>
<dbReference type="PANTHER" id="PTHR10459">
    <property type="entry name" value="DNA LIGASE"/>
    <property type="match status" value="1"/>
</dbReference>
<dbReference type="InterPro" id="IPR036616">
    <property type="entry name" value="Poly(ADP-ribose)pol_reg_dom_sf"/>
</dbReference>
<evidence type="ECO:0000256" key="9">
    <source>
        <dbReference type="SAM" id="MobiDB-lite"/>
    </source>
</evidence>
<dbReference type="GO" id="GO:0003950">
    <property type="term" value="F:NAD+ poly-ADP-ribosyltransferase activity"/>
    <property type="evidence" value="ECO:0007669"/>
    <property type="project" value="UniProtKB-UniRule"/>
</dbReference>
<evidence type="ECO:0000256" key="4">
    <source>
        <dbReference type="ARBA" id="ARBA00022695"/>
    </source>
</evidence>
<dbReference type="PANTHER" id="PTHR10459:SF60">
    <property type="entry name" value="POLY [ADP-RIBOSE] POLYMERASE 2"/>
    <property type="match status" value="1"/>
</dbReference>
<dbReference type="Pfam" id="PF02877">
    <property type="entry name" value="PARP_reg"/>
    <property type="match status" value="2"/>
</dbReference>
<dbReference type="GO" id="GO:0005730">
    <property type="term" value="C:nucleolus"/>
    <property type="evidence" value="ECO:0007669"/>
    <property type="project" value="TreeGrafter"/>
</dbReference>
<evidence type="ECO:0000256" key="7">
    <source>
        <dbReference type="ARBA" id="ARBA00033987"/>
    </source>
</evidence>
<dbReference type="InterPro" id="IPR036930">
    <property type="entry name" value="WGR_dom_sf"/>
</dbReference>
<keyword evidence="5 8" id="KW-0520">NAD</keyword>
<feature type="region of interest" description="Disordered" evidence="9">
    <location>
        <begin position="239"/>
        <end position="266"/>
    </location>
</feature>
<dbReference type="GO" id="GO:0070212">
    <property type="term" value="P:protein poly-ADP-ribosylation"/>
    <property type="evidence" value="ECO:0007669"/>
    <property type="project" value="TreeGrafter"/>
</dbReference>
<keyword evidence="6" id="KW-0539">Nucleus</keyword>
<dbReference type="PROSITE" id="PS51977">
    <property type="entry name" value="WGR"/>
    <property type="match status" value="2"/>
</dbReference>
<dbReference type="GO" id="GO:1990404">
    <property type="term" value="F:NAD+-protein mono-ADP-ribosyltransferase activity"/>
    <property type="evidence" value="ECO:0007669"/>
    <property type="project" value="TreeGrafter"/>
</dbReference>
<dbReference type="CDD" id="cd01437">
    <property type="entry name" value="parp_like"/>
    <property type="match status" value="2"/>
</dbReference>
<evidence type="ECO:0000313" key="14">
    <source>
        <dbReference type="Proteomes" id="UP001259832"/>
    </source>
</evidence>
<dbReference type="PROSITE" id="PS51060">
    <property type="entry name" value="PARP_ALPHA_HD"/>
    <property type="match status" value="2"/>
</dbReference>
<evidence type="ECO:0000256" key="8">
    <source>
        <dbReference type="RuleBase" id="RU362114"/>
    </source>
</evidence>
<dbReference type="Pfam" id="PF05406">
    <property type="entry name" value="WGR"/>
    <property type="match status" value="2"/>
</dbReference>
<feature type="domain" description="PARP alpha-helical" evidence="11">
    <location>
        <begin position="722"/>
        <end position="878"/>
    </location>
</feature>
<dbReference type="EMBL" id="JASMQC010000003">
    <property type="protein sequence ID" value="KAK1946346.1"/>
    <property type="molecule type" value="Genomic_DNA"/>
</dbReference>
<dbReference type="SUPFAM" id="SSF142921">
    <property type="entry name" value="WGR domain-like"/>
    <property type="match status" value="2"/>
</dbReference>
<comment type="subcellular location">
    <subcellularLocation>
        <location evidence="1">Nucleus</location>
    </subcellularLocation>
</comment>
<dbReference type="AlphaFoldDB" id="A0AAD9GXD6"/>
<dbReference type="InterPro" id="IPR050800">
    <property type="entry name" value="ARTD/PARP"/>
</dbReference>
<dbReference type="EC" id="2.4.2.-" evidence="8"/>
<protein>
    <recommendedName>
        <fullName evidence="8">Poly [ADP-ribose] polymerase</fullName>
        <shortName evidence="8">PARP</shortName>
        <ecNumber evidence="8">2.4.2.-</ecNumber>
    </recommendedName>
</protein>
<evidence type="ECO:0000256" key="6">
    <source>
        <dbReference type="ARBA" id="ARBA00023242"/>
    </source>
</evidence>
<sequence>MELADNCYSLRIPLSYQSCEDTFAMSIFQFAIMSSTTVDPLCYVGAGGEIYRDSNGQRWSFMLNLTDISYGTYGNNKFYMAQLIVNNGMYLVFRKWGRVGAKKPQVAQSRYWNLESAESEFKKVFQSKSGNKWPLAEPFVRKKGKYFLVELDDGETEAASAAEEKKKNVEPSKLPQEVQRIVQLICDPDVVTREMASLNVDLKRFPLGKLSKLQISQGYEILQRLSAVLEELEELTKATATKTSKAGSKSRRKAKAKAKAPVAATTRSQSSLQTDLKALSSEFYSLIPHDFGRSLPPVIGTMADLKLKLELLEVLSNLEISQELQKQEAEKPSGPAIHPLDAQYNMLNTNMEPLYKQDKEYKIIEKFITKTNGGNRFSINTILKIARPDEETHKDVLGSLDNHMLLWHGSRLSNFVGILSQGLRIAPPEAPSNGYMFGKGLYFADVLAKSAAYCCLSSRNPTAVLLLADVALGTQHKASVTSSCQFLDYKMVKKENGCDSTHGLARMTPDENEFETLPDGVVVPTGTPKVVDDSQYLLYNEFIVYRREQVQLRYLVAVDFQNFGFVWSKRFSAGAFIMAPPSAAKRVDPLSNCASSAKVYQDEEGTTWSFMLNYTNISFGTYGNNKFYMVQLIQDGDNFMVFRKWGRVGAKNPQRALERYNTSLEKAQASFTKKFLDKSGNEWPLAKPFEKVEGKYVLVDLDDEVPEEEEEVSEVEKEDEVMSKLHETVQEVLKLICDADLIAREVANMNLDLKRLPLGKLSKAQISQGYALLQQLSESLKEIEELNSAVKNAKEASPAKRTGTRRSTRVKRTANPNAAQIRRLKSSLKSLSSEFYTLIPHDFGRNLPPPIDSLDEVKLKIDLLEVLANIEISQKLQAEKKKNAKKNVGAKLNSLDAQYNLLNVKIEPLQESTEEFKIIEKYVDTTHAPTHVQYKLRIKSVLKIARPDEEKFTDIFQSVNNHKLLWHGSRLSNVIGILSKGLRVAPPEAPNNGYMFDSVSKSANYCWTTPQNPKGVLILAEVALGTPYKAQEAEDLTYTSLKKTKQCDSTHGVGRMAATEEDHETMEDGVVVPIGEFMPSDGNGSLLYNEFIVYRQEQVKLRYLVNLDFLYEDEEEEDAAM</sequence>
<dbReference type="SMART" id="SM00773">
    <property type="entry name" value="WGR"/>
    <property type="match status" value="2"/>
</dbReference>
<feature type="domain" description="WGR" evidence="12">
    <location>
        <begin position="596"/>
        <end position="696"/>
    </location>
</feature>
<keyword evidence="4" id="KW-0548">Nucleotidyltransferase</keyword>
<evidence type="ECO:0000259" key="10">
    <source>
        <dbReference type="PROSITE" id="PS51059"/>
    </source>
</evidence>
<feature type="compositionally biased region" description="Basic residues" evidence="9">
    <location>
        <begin position="802"/>
        <end position="812"/>
    </location>
</feature>
<dbReference type="Gene3D" id="1.20.142.10">
    <property type="entry name" value="Poly(ADP-ribose) polymerase, regulatory domain"/>
    <property type="match status" value="2"/>
</dbReference>
<keyword evidence="3 8" id="KW-0808">Transferase</keyword>
<dbReference type="InterPro" id="IPR012317">
    <property type="entry name" value="Poly(ADP-ribose)pol_cat_dom"/>
</dbReference>
<evidence type="ECO:0000313" key="13">
    <source>
        <dbReference type="EMBL" id="KAK1946346.1"/>
    </source>
</evidence>
<keyword evidence="14" id="KW-1185">Reference proteome</keyword>